<evidence type="ECO:0000313" key="2">
    <source>
        <dbReference type="Proteomes" id="UP001439875"/>
    </source>
</evidence>
<accession>A0ACC6SGC4</accession>
<organism evidence="1 2">
    <name type="scientific">Robertmurraya yapensis</name>
    <name type="common">ex Hitch et al 2024</name>
    <dbReference type="NCBI Taxonomy" id="3133160"/>
    <lineage>
        <taxon>Bacteria</taxon>
        <taxon>Bacillati</taxon>
        <taxon>Bacillota</taxon>
        <taxon>Bacilli</taxon>
        <taxon>Bacillales</taxon>
        <taxon>Bacillaceae</taxon>
        <taxon>Robertmurraya</taxon>
    </lineage>
</organism>
<protein>
    <submittedName>
        <fullName evidence="1">Uncharacterized protein</fullName>
    </submittedName>
</protein>
<keyword evidence="2" id="KW-1185">Reference proteome</keyword>
<proteinExistence type="predicted"/>
<dbReference type="Proteomes" id="UP001439875">
    <property type="component" value="Unassembled WGS sequence"/>
</dbReference>
<comment type="caution">
    <text evidence="1">The sequence shown here is derived from an EMBL/GenBank/DDBJ whole genome shotgun (WGS) entry which is preliminary data.</text>
</comment>
<dbReference type="EMBL" id="JBBMEW010000027">
    <property type="protein sequence ID" value="MEQ2529084.1"/>
    <property type="molecule type" value="Genomic_DNA"/>
</dbReference>
<reference evidence="1" key="1">
    <citation type="submission" date="2024-03" db="EMBL/GenBank/DDBJ databases">
        <title>Human intestinal bacterial collection.</title>
        <authorList>
            <person name="Pauvert C."/>
            <person name="Hitch T.C.A."/>
            <person name="Clavel T."/>
        </authorList>
    </citation>
    <scope>NUCLEOTIDE SEQUENCE</scope>
    <source>
        <strain evidence="1">CLA-AA-H227</strain>
    </source>
</reference>
<sequence length="152" mass="18165">MLTNTQINNFISESSLIKRSKMLKEIKDENNLSYDGLSLKLFDSVRNLKRLYKLNNLIPEYQKLLEEGKLKKVVAYELSSLSHEQQKGTYKIFKEKYDKWQAKDALLHIEEYQKSMDRNMEIDIYFDNKKLMDTLADELEEKENIERVNECQ</sequence>
<name>A0ACC6SGC4_9BACI</name>
<evidence type="ECO:0000313" key="1">
    <source>
        <dbReference type="EMBL" id="MEQ2529084.1"/>
    </source>
</evidence>
<gene>
    <name evidence="1" type="ORF">WMO40_20630</name>
</gene>